<protein>
    <submittedName>
        <fullName evidence="2">Uncharacterized protein</fullName>
    </submittedName>
</protein>
<keyword evidence="3" id="KW-1185">Reference proteome</keyword>
<organism evidence="2 3">
    <name type="scientific">Canis lupus dingo</name>
    <name type="common">dingo</name>
    <dbReference type="NCBI Taxonomy" id="286419"/>
    <lineage>
        <taxon>Eukaryota</taxon>
        <taxon>Metazoa</taxon>
        <taxon>Chordata</taxon>
        <taxon>Craniata</taxon>
        <taxon>Vertebrata</taxon>
        <taxon>Euteleostomi</taxon>
        <taxon>Mammalia</taxon>
        <taxon>Eutheria</taxon>
        <taxon>Laurasiatheria</taxon>
        <taxon>Carnivora</taxon>
        <taxon>Caniformia</taxon>
        <taxon>Canidae</taxon>
        <taxon>Canis</taxon>
    </lineage>
</organism>
<reference evidence="2" key="2">
    <citation type="submission" date="2025-09" db="UniProtKB">
        <authorList>
            <consortium name="Ensembl"/>
        </authorList>
    </citation>
    <scope>IDENTIFICATION</scope>
</reference>
<evidence type="ECO:0000313" key="2">
    <source>
        <dbReference type="Ensembl" id="ENSCAFP00020028378.1"/>
    </source>
</evidence>
<dbReference type="AlphaFoldDB" id="A0A8C0LDP4"/>
<feature type="region of interest" description="Disordered" evidence="1">
    <location>
        <begin position="17"/>
        <end position="74"/>
    </location>
</feature>
<dbReference type="Proteomes" id="UP000694391">
    <property type="component" value="Unplaced"/>
</dbReference>
<proteinExistence type="predicted"/>
<accession>A0A8C0LDP4</accession>
<reference evidence="2" key="1">
    <citation type="submission" date="2025-08" db="UniProtKB">
        <authorList>
            <consortium name="Ensembl"/>
        </authorList>
    </citation>
    <scope>IDENTIFICATION</scope>
</reference>
<feature type="compositionally biased region" description="Polar residues" evidence="1">
    <location>
        <begin position="21"/>
        <end position="32"/>
    </location>
</feature>
<sequence length="74" mass="8097">MCGSWLPAGRDRRFFLKVTEGTRSQPEGTTPSWRLGTRPRRRVTSQLGAGDPRGSRPRPRPRGGSRPCLPAPGG</sequence>
<evidence type="ECO:0000313" key="3">
    <source>
        <dbReference type="Proteomes" id="UP000694391"/>
    </source>
</evidence>
<dbReference type="Ensembl" id="ENSCAFT00020032746.1">
    <property type="protein sequence ID" value="ENSCAFP00020028378.1"/>
    <property type="gene ID" value="ENSCAFG00020022237.1"/>
</dbReference>
<evidence type="ECO:0000256" key="1">
    <source>
        <dbReference type="SAM" id="MobiDB-lite"/>
    </source>
</evidence>
<name>A0A8C0LDP4_CANLU</name>